<evidence type="ECO:0000256" key="5">
    <source>
        <dbReference type="SAM" id="MobiDB-lite"/>
    </source>
</evidence>
<dbReference type="InterPro" id="IPR036259">
    <property type="entry name" value="MFS_trans_sf"/>
</dbReference>
<feature type="compositionally biased region" description="Polar residues" evidence="5">
    <location>
        <begin position="528"/>
        <end position="543"/>
    </location>
</feature>
<dbReference type="EMBL" id="JACCFQ010000001">
    <property type="protein sequence ID" value="NYJ15675.1"/>
    <property type="molecule type" value="Genomic_DNA"/>
</dbReference>
<feature type="compositionally biased region" description="Low complexity" evidence="5">
    <location>
        <begin position="200"/>
        <end position="226"/>
    </location>
</feature>
<dbReference type="Proteomes" id="UP000560069">
    <property type="component" value="Unassembled WGS sequence"/>
</dbReference>
<proteinExistence type="predicted"/>
<evidence type="ECO:0000256" key="6">
    <source>
        <dbReference type="SAM" id="Phobius"/>
    </source>
</evidence>
<feature type="transmembrane region" description="Helical" evidence="6">
    <location>
        <begin position="249"/>
        <end position="269"/>
    </location>
</feature>
<feature type="transmembrane region" description="Helical" evidence="6">
    <location>
        <begin position="79"/>
        <end position="99"/>
    </location>
</feature>
<dbReference type="PANTHER" id="PTHR42718">
    <property type="entry name" value="MAJOR FACILITATOR SUPERFAMILY MULTIDRUG TRANSPORTER MFSC"/>
    <property type="match status" value="1"/>
</dbReference>
<dbReference type="Gene3D" id="1.20.1720.10">
    <property type="entry name" value="Multidrug resistance protein D"/>
    <property type="match status" value="1"/>
</dbReference>
<dbReference type="PANTHER" id="PTHR42718:SF39">
    <property type="entry name" value="ACTINORHODIN TRANSPORTER-RELATED"/>
    <property type="match status" value="1"/>
</dbReference>
<protein>
    <submittedName>
        <fullName evidence="8">MFS family permease</fullName>
    </submittedName>
</protein>
<feature type="region of interest" description="Disordered" evidence="5">
    <location>
        <begin position="199"/>
        <end position="241"/>
    </location>
</feature>
<dbReference type="RefSeq" id="WP_179440730.1">
    <property type="nucleotide sequence ID" value="NZ_BAAALK010000001.1"/>
</dbReference>
<comment type="caution">
    <text evidence="8">The sequence shown here is derived from an EMBL/GenBank/DDBJ whole genome shotgun (WGS) entry which is preliminary data.</text>
</comment>
<evidence type="ECO:0000259" key="7">
    <source>
        <dbReference type="PROSITE" id="PS50850"/>
    </source>
</evidence>
<comment type="subcellular location">
    <subcellularLocation>
        <location evidence="1">Cell membrane</location>
        <topology evidence="1">Multi-pass membrane protein</topology>
    </subcellularLocation>
</comment>
<evidence type="ECO:0000256" key="1">
    <source>
        <dbReference type="ARBA" id="ARBA00004651"/>
    </source>
</evidence>
<keyword evidence="4 6" id="KW-0472">Membrane</keyword>
<feature type="transmembrane region" description="Helical" evidence="6">
    <location>
        <begin position="305"/>
        <end position="329"/>
    </location>
</feature>
<evidence type="ECO:0000313" key="9">
    <source>
        <dbReference type="Proteomes" id="UP000560069"/>
    </source>
</evidence>
<dbReference type="Pfam" id="PF07690">
    <property type="entry name" value="MFS_1"/>
    <property type="match status" value="1"/>
</dbReference>
<feature type="transmembrane region" description="Helical" evidence="6">
    <location>
        <begin position="458"/>
        <end position="476"/>
    </location>
</feature>
<evidence type="ECO:0000313" key="8">
    <source>
        <dbReference type="EMBL" id="NYJ15675.1"/>
    </source>
</evidence>
<keyword evidence="9" id="KW-1185">Reference proteome</keyword>
<dbReference type="GO" id="GO:0022857">
    <property type="term" value="F:transmembrane transporter activity"/>
    <property type="evidence" value="ECO:0007669"/>
    <property type="project" value="InterPro"/>
</dbReference>
<dbReference type="AlphaFoldDB" id="A0A7Z0E5Z2"/>
<name>A0A7Z0E5Z2_9MICC</name>
<dbReference type="CDD" id="cd17321">
    <property type="entry name" value="MFS_MMR_MDR_like"/>
    <property type="match status" value="1"/>
</dbReference>
<dbReference type="InterPro" id="IPR020846">
    <property type="entry name" value="MFS_dom"/>
</dbReference>
<dbReference type="SUPFAM" id="SSF103473">
    <property type="entry name" value="MFS general substrate transporter"/>
    <property type="match status" value="1"/>
</dbReference>
<reference evidence="8 9" key="1">
    <citation type="submission" date="2020-07" db="EMBL/GenBank/DDBJ databases">
        <title>Sequencing the genomes of 1000 actinobacteria strains.</title>
        <authorList>
            <person name="Klenk H.-P."/>
        </authorList>
    </citation>
    <scope>NUCLEOTIDE SEQUENCE [LARGE SCALE GENOMIC DNA]</scope>
    <source>
        <strain evidence="8 9">DSM 15664</strain>
    </source>
</reference>
<feature type="transmembrane region" description="Helical" evidence="6">
    <location>
        <begin position="172"/>
        <end position="191"/>
    </location>
</feature>
<feature type="transmembrane region" description="Helical" evidence="6">
    <location>
        <begin position="137"/>
        <end position="160"/>
    </location>
</feature>
<dbReference type="InterPro" id="IPR011701">
    <property type="entry name" value="MFS"/>
</dbReference>
<feature type="transmembrane region" description="Helical" evidence="6">
    <location>
        <begin position="275"/>
        <end position="293"/>
    </location>
</feature>
<feature type="compositionally biased region" description="Low complexity" evidence="5">
    <location>
        <begin position="513"/>
        <end position="523"/>
    </location>
</feature>
<organism evidence="8 9">
    <name type="scientific">Nesterenkonia sandarakina</name>
    <dbReference type="NCBI Taxonomy" id="272918"/>
    <lineage>
        <taxon>Bacteria</taxon>
        <taxon>Bacillati</taxon>
        <taxon>Actinomycetota</taxon>
        <taxon>Actinomycetes</taxon>
        <taxon>Micrococcales</taxon>
        <taxon>Micrococcaceae</taxon>
        <taxon>Nesterenkonia</taxon>
    </lineage>
</organism>
<evidence type="ECO:0000256" key="2">
    <source>
        <dbReference type="ARBA" id="ARBA00022692"/>
    </source>
</evidence>
<keyword evidence="2 6" id="KW-0812">Transmembrane</keyword>
<evidence type="ECO:0000256" key="4">
    <source>
        <dbReference type="ARBA" id="ARBA00023136"/>
    </source>
</evidence>
<sequence length="543" mass="56013">MNQTSATGSSRRMMTAMFLPLFASLLSISIVNVALPAIEESLGAASADLQWVLSGYALAFGMALVPAGRAGDIWGRRGLFMFGVLLFGLASLGAALALTPLVLNIARVFMGFAAGILTPQVIGMIQRLFSGAARGRAYGMMGTVIGVAVAAGPALGGLIIDTTGSDLGWRMTFLINVPVTIIALISIVAWLPKTLDDAEPPAATEKPTPAAEPKPAAEPEAAAESRPTPPRGTSEPAEPRAATRGIARLDPLGVVLLSVAVLLLMLPFIQFRSLLGGLFGAAGVGVLVLWALWERRLGRRDADAPMVNLALFTLPSYTLNSLVLGLYFAGMPATWAVVAVYVQQGRGEGALIAGLVTLPSAVMVMLLSARVGRAVERKGPRMLVSGTLAGVVAMLSLAGAAALMGTGYGSLWLIGAALGVVGLSQALIIPSAQTLSMREVPEPMAGAAGGVAQTAQRVFTAIGIAVVTGIYFSVSADAGHQSAIVTSSLVIAALMLTSVAAALFAARQARQAAHDQQGAQGQREMQDQQEVQNKQAAQDQQTA</sequence>
<feature type="transmembrane region" description="Helical" evidence="6">
    <location>
        <begin position="349"/>
        <end position="371"/>
    </location>
</feature>
<feature type="transmembrane region" description="Helical" evidence="6">
    <location>
        <begin position="410"/>
        <end position="429"/>
    </location>
</feature>
<feature type="transmembrane region" description="Helical" evidence="6">
    <location>
        <begin position="105"/>
        <end position="125"/>
    </location>
</feature>
<feature type="transmembrane region" description="Helical" evidence="6">
    <location>
        <begin position="482"/>
        <end position="506"/>
    </location>
</feature>
<gene>
    <name evidence="8" type="ORF">HNR11_000209</name>
</gene>
<feature type="region of interest" description="Disordered" evidence="5">
    <location>
        <begin position="513"/>
        <end position="543"/>
    </location>
</feature>
<feature type="transmembrane region" description="Helical" evidence="6">
    <location>
        <begin position="383"/>
        <end position="404"/>
    </location>
</feature>
<dbReference type="GO" id="GO:0005886">
    <property type="term" value="C:plasma membrane"/>
    <property type="evidence" value="ECO:0007669"/>
    <property type="project" value="UniProtKB-SubCell"/>
</dbReference>
<feature type="domain" description="Major facilitator superfamily (MFS) profile" evidence="7">
    <location>
        <begin position="13"/>
        <end position="510"/>
    </location>
</feature>
<evidence type="ECO:0000256" key="3">
    <source>
        <dbReference type="ARBA" id="ARBA00022989"/>
    </source>
</evidence>
<dbReference type="PROSITE" id="PS50850">
    <property type="entry name" value="MFS"/>
    <property type="match status" value="1"/>
</dbReference>
<keyword evidence="3 6" id="KW-1133">Transmembrane helix</keyword>
<dbReference type="Gene3D" id="1.20.1250.20">
    <property type="entry name" value="MFS general substrate transporter like domains"/>
    <property type="match status" value="1"/>
</dbReference>
<accession>A0A7Z0E5Z2</accession>
<dbReference type="PRINTS" id="PR01036">
    <property type="entry name" value="TCRTETB"/>
</dbReference>
<feature type="transmembrane region" description="Helical" evidence="6">
    <location>
        <begin position="49"/>
        <end position="67"/>
    </location>
</feature>